<organism evidence="1 2">
    <name type="scientific">Pluteus cervinus</name>
    <dbReference type="NCBI Taxonomy" id="181527"/>
    <lineage>
        <taxon>Eukaryota</taxon>
        <taxon>Fungi</taxon>
        <taxon>Dikarya</taxon>
        <taxon>Basidiomycota</taxon>
        <taxon>Agaricomycotina</taxon>
        <taxon>Agaricomycetes</taxon>
        <taxon>Agaricomycetidae</taxon>
        <taxon>Agaricales</taxon>
        <taxon>Pluteineae</taxon>
        <taxon>Pluteaceae</taxon>
        <taxon>Pluteus</taxon>
    </lineage>
</organism>
<proteinExistence type="predicted"/>
<name>A0ACD3A7C6_9AGAR</name>
<protein>
    <submittedName>
        <fullName evidence="1">Uncharacterized protein</fullName>
    </submittedName>
</protein>
<evidence type="ECO:0000313" key="1">
    <source>
        <dbReference type="EMBL" id="TFK61758.1"/>
    </source>
</evidence>
<sequence length="499" mass="56152">MTRLNWGLSSSTIHGLTLQEAYHKLDDEISQLQERLSSLRSLRNSLAPISKVPTEILSKIFSHTQEHGELPLYEDLDITTRFYVSWVCRHWRNTAVTTPSLWTVISKKSRDVSLRIDFVEALLSRSRPRALVVGLFEPSVEVLKACLPQMCRIQHLRLLSAPRGADFSRLLIQPAPLLASLDLELNSPVQLPFAGVYPHLFHLTVRDTAIHSNFPLTATTITNFRIINPTQPIVAQDLIDILSSLPNLTDLILEKCFPNEVGVVPATRISRPHLQAVSIVDHHLETLFSFLELLDIPQAAVSVTWPEELIASEDELKYFSIILDHYRVQISLEVRHLEIKHGNSDFSVHLSSTPLNHRYSFCFPQQEFSSTEIDALFFALPISDLQTLSANTLTNSNVSEFQELTNLKSIALHGIAPLQELVLWGGLDPEEDWVPFSALEELSIYEVKQQFISEVDSLHRALSSRHLRGLGLAKLVIAQSPAVDVDRFKDIVGALSVVD</sequence>
<keyword evidence="2" id="KW-1185">Reference proteome</keyword>
<gene>
    <name evidence="1" type="ORF">BDN72DRAFT_429966</name>
</gene>
<dbReference type="Proteomes" id="UP000308600">
    <property type="component" value="Unassembled WGS sequence"/>
</dbReference>
<evidence type="ECO:0000313" key="2">
    <source>
        <dbReference type="Proteomes" id="UP000308600"/>
    </source>
</evidence>
<accession>A0ACD3A7C6</accession>
<dbReference type="EMBL" id="ML208631">
    <property type="protein sequence ID" value="TFK61758.1"/>
    <property type="molecule type" value="Genomic_DNA"/>
</dbReference>
<reference evidence="1 2" key="1">
    <citation type="journal article" date="2019" name="Nat. Ecol. Evol.">
        <title>Megaphylogeny resolves global patterns of mushroom evolution.</title>
        <authorList>
            <person name="Varga T."/>
            <person name="Krizsan K."/>
            <person name="Foldi C."/>
            <person name="Dima B."/>
            <person name="Sanchez-Garcia M."/>
            <person name="Sanchez-Ramirez S."/>
            <person name="Szollosi G.J."/>
            <person name="Szarkandi J.G."/>
            <person name="Papp V."/>
            <person name="Albert L."/>
            <person name="Andreopoulos W."/>
            <person name="Angelini C."/>
            <person name="Antonin V."/>
            <person name="Barry K.W."/>
            <person name="Bougher N.L."/>
            <person name="Buchanan P."/>
            <person name="Buyck B."/>
            <person name="Bense V."/>
            <person name="Catcheside P."/>
            <person name="Chovatia M."/>
            <person name="Cooper J."/>
            <person name="Damon W."/>
            <person name="Desjardin D."/>
            <person name="Finy P."/>
            <person name="Geml J."/>
            <person name="Haridas S."/>
            <person name="Hughes K."/>
            <person name="Justo A."/>
            <person name="Karasinski D."/>
            <person name="Kautmanova I."/>
            <person name="Kiss B."/>
            <person name="Kocsube S."/>
            <person name="Kotiranta H."/>
            <person name="LaButti K.M."/>
            <person name="Lechner B.E."/>
            <person name="Liimatainen K."/>
            <person name="Lipzen A."/>
            <person name="Lukacs Z."/>
            <person name="Mihaltcheva S."/>
            <person name="Morgado L.N."/>
            <person name="Niskanen T."/>
            <person name="Noordeloos M.E."/>
            <person name="Ohm R.A."/>
            <person name="Ortiz-Santana B."/>
            <person name="Ovrebo C."/>
            <person name="Racz N."/>
            <person name="Riley R."/>
            <person name="Savchenko A."/>
            <person name="Shiryaev A."/>
            <person name="Soop K."/>
            <person name="Spirin V."/>
            <person name="Szebenyi C."/>
            <person name="Tomsovsky M."/>
            <person name="Tulloss R.E."/>
            <person name="Uehling J."/>
            <person name="Grigoriev I.V."/>
            <person name="Vagvolgyi C."/>
            <person name="Papp T."/>
            <person name="Martin F.M."/>
            <person name="Miettinen O."/>
            <person name="Hibbett D.S."/>
            <person name="Nagy L.G."/>
        </authorList>
    </citation>
    <scope>NUCLEOTIDE SEQUENCE [LARGE SCALE GENOMIC DNA]</scope>
    <source>
        <strain evidence="1 2">NL-1719</strain>
    </source>
</reference>